<keyword evidence="2 3" id="KW-0378">Hydrolase</keyword>
<comment type="subcellular location">
    <subcellularLocation>
        <location evidence="3">Cytoplasm</location>
    </subcellularLocation>
</comment>
<comment type="caution">
    <text evidence="5">The sequence shown here is derived from an EMBL/GenBank/DDBJ whole genome shotgun (WGS) entry which is preliminary data.</text>
</comment>
<comment type="catalytic activity">
    <reaction evidence="3">
        <text>a 2'-deoxyribonucleoside 5'-triphosphate + H2O = a 2'-deoxyribonucleoside 5'-phosphate + diphosphate + H(+)</text>
        <dbReference type="Rhea" id="RHEA:44644"/>
        <dbReference type="ChEBI" id="CHEBI:15377"/>
        <dbReference type="ChEBI" id="CHEBI:15378"/>
        <dbReference type="ChEBI" id="CHEBI:33019"/>
        <dbReference type="ChEBI" id="CHEBI:61560"/>
        <dbReference type="ChEBI" id="CHEBI:65317"/>
        <dbReference type="EC" id="3.6.1.9"/>
    </reaction>
</comment>
<feature type="region of interest" description="Disordered" evidence="4">
    <location>
        <begin position="1"/>
        <end position="23"/>
    </location>
</feature>
<dbReference type="PANTHER" id="PTHR43213">
    <property type="entry name" value="BIFUNCTIONAL DTTP/UTP PYROPHOSPHATASE/METHYLTRANSFERASE PROTEIN-RELATED"/>
    <property type="match status" value="1"/>
</dbReference>
<dbReference type="InterPro" id="IPR029001">
    <property type="entry name" value="ITPase-like_fam"/>
</dbReference>
<organism evidence="5 6">
    <name type="scientific">Zhihengliuella alba</name>
    <dbReference type="NCBI Taxonomy" id="547018"/>
    <lineage>
        <taxon>Bacteria</taxon>
        <taxon>Bacillati</taxon>
        <taxon>Actinomycetota</taxon>
        <taxon>Actinomycetes</taxon>
        <taxon>Micrococcales</taxon>
        <taxon>Micrococcaceae</taxon>
        <taxon>Zhihengliuella</taxon>
    </lineage>
</organism>
<evidence type="ECO:0000256" key="3">
    <source>
        <dbReference type="HAMAP-Rule" id="MF_00528"/>
    </source>
</evidence>
<comment type="cofactor">
    <cofactor evidence="1 3">
        <name>a divalent metal cation</name>
        <dbReference type="ChEBI" id="CHEBI:60240"/>
    </cofactor>
</comment>
<evidence type="ECO:0000256" key="2">
    <source>
        <dbReference type="ARBA" id="ARBA00022801"/>
    </source>
</evidence>
<comment type="catalytic activity">
    <reaction evidence="3">
        <text>a ribonucleoside 5'-triphosphate + H2O = a ribonucleoside 5'-phosphate + diphosphate + H(+)</text>
        <dbReference type="Rhea" id="RHEA:23996"/>
        <dbReference type="ChEBI" id="CHEBI:15377"/>
        <dbReference type="ChEBI" id="CHEBI:15378"/>
        <dbReference type="ChEBI" id="CHEBI:33019"/>
        <dbReference type="ChEBI" id="CHEBI:58043"/>
        <dbReference type="ChEBI" id="CHEBI:61557"/>
        <dbReference type="EC" id="3.6.1.9"/>
    </reaction>
</comment>
<keyword evidence="3" id="KW-0546">Nucleotide metabolism</keyword>
<protein>
    <recommendedName>
        <fullName evidence="3">Nucleoside triphosphate pyrophosphatase</fullName>
        <ecNumber evidence="3">3.6.1.9</ecNumber>
    </recommendedName>
    <alternativeName>
        <fullName evidence="3">Nucleotide pyrophosphatase</fullName>
        <shortName evidence="3">Nucleotide PPase</shortName>
    </alternativeName>
</protein>
<proteinExistence type="inferred from homology"/>
<dbReference type="NCBIfam" id="TIGR00172">
    <property type="entry name" value="maf"/>
    <property type="match status" value="1"/>
</dbReference>
<reference evidence="6" key="1">
    <citation type="journal article" date="2019" name="Int. J. Syst. Evol. Microbiol.">
        <title>The Global Catalogue of Microorganisms (GCM) 10K type strain sequencing project: providing services to taxonomists for standard genome sequencing and annotation.</title>
        <authorList>
            <consortium name="The Broad Institute Genomics Platform"/>
            <consortium name="The Broad Institute Genome Sequencing Center for Infectious Disease"/>
            <person name="Wu L."/>
            <person name="Ma J."/>
        </authorList>
    </citation>
    <scope>NUCLEOTIDE SEQUENCE [LARGE SCALE GENOMIC DNA]</scope>
    <source>
        <strain evidence="6">JCM 16961</strain>
    </source>
</reference>
<dbReference type="HAMAP" id="MF_00528">
    <property type="entry name" value="Maf"/>
    <property type="match status" value="1"/>
</dbReference>
<feature type="active site" description="Proton acceptor" evidence="3">
    <location>
        <position position="104"/>
    </location>
</feature>
<dbReference type="CDD" id="cd00555">
    <property type="entry name" value="Maf"/>
    <property type="match status" value="1"/>
</dbReference>
<dbReference type="EC" id="3.6.1.9" evidence="3"/>
<dbReference type="InterPro" id="IPR003697">
    <property type="entry name" value="Maf-like"/>
</dbReference>
<dbReference type="Gene3D" id="3.90.950.10">
    <property type="match status" value="1"/>
</dbReference>
<comment type="similarity">
    <text evidence="3">Belongs to the Maf family.</text>
</comment>
<evidence type="ECO:0000313" key="5">
    <source>
        <dbReference type="EMBL" id="GAA3701209.1"/>
    </source>
</evidence>
<dbReference type="SUPFAM" id="SSF52972">
    <property type="entry name" value="ITPase-like"/>
    <property type="match status" value="1"/>
</dbReference>
<comment type="caution">
    <text evidence="3">Lacks conserved residue(s) required for the propagation of feature annotation.</text>
</comment>
<dbReference type="PANTHER" id="PTHR43213:SF5">
    <property type="entry name" value="BIFUNCTIONAL DTTP_UTP PYROPHOSPHATASE_METHYLTRANSFERASE PROTEIN-RELATED"/>
    <property type="match status" value="1"/>
</dbReference>
<dbReference type="EMBL" id="BAABCJ010000002">
    <property type="protein sequence ID" value="GAA3701209.1"/>
    <property type="molecule type" value="Genomic_DNA"/>
</dbReference>
<dbReference type="Pfam" id="PF02545">
    <property type="entry name" value="Maf"/>
    <property type="match status" value="1"/>
</dbReference>
<evidence type="ECO:0000256" key="4">
    <source>
        <dbReference type="SAM" id="MobiDB-lite"/>
    </source>
</evidence>
<gene>
    <name evidence="5" type="ORF">GCM10022377_13410</name>
</gene>
<comment type="function">
    <text evidence="3">Nucleoside triphosphate pyrophosphatase. May have a dual role in cell division arrest and in preventing the incorporation of modified nucleotides into cellular nucleic acids.</text>
</comment>
<dbReference type="Proteomes" id="UP001501536">
    <property type="component" value="Unassembled WGS sequence"/>
</dbReference>
<keyword evidence="3" id="KW-0963">Cytoplasm</keyword>
<evidence type="ECO:0000313" key="6">
    <source>
        <dbReference type="Proteomes" id="UP001501536"/>
    </source>
</evidence>
<evidence type="ECO:0000256" key="1">
    <source>
        <dbReference type="ARBA" id="ARBA00001968"/>
    </source>
</evidence>
<accession>A0ABP7D9M1</accession>
<sequence>MTENPAAPASDESAATASAGASSEELPLLVLASQSPGRARVLREAGIAFEAIVSEVDEDAVLAEAEAKYGEHSAADTALLLARAKAEAVASLDAADGAVVLGCDSVFELDGVAYGKPYTADVAIERWKQMRGATGVLHTGHWLIDNRAGDEVLDAEPSAAEDQDDDGGTGATLGTVTSASVAFVHATDAEIEAYVATGEPLPCAGAFTIDGRGAAFIERIEGDPHTVVGLSVSTLRDLLEPANLAITDLWE</sequence>
<keyword evidence="6" id="KW-1185">Reference proteome</keyword>
<name>A0ABP7D9M1_9MICC</name>